<dbReference type="InterPro" id="IPR018170">
    <property type="entry name" value="Aldo/ket_reductase_CS"/>
</dbReference>
<dbReference type="GeneID" id="108070455"/>
<dbReference type="AlphaFoldDB" id="A0A6P4I1F2"/>
<gene>
    <name evidence="6" type="primary">LOC108070455</name>
</gene>
<sequence length="311" mass="36107">MKLAPTVKLNNGYEMPILGLGTYNLKKSRCVDAVRHALELGYRHIDTAFLYRNEGLVGKVLGEFVGARKVQREQVFLVTKLWDIYHEPKRVQYACELQLKQLDVDYIDLYLMHSPVGVHYNSDEDMMPHLENGELWTNNVDYLDTYKSMEQLVDLGLVRSLGLSNFNLDQLQRLLLSCRIKPAALQIECHPELVQIPLMELCKLHNITVVAYSPLGRPTTGRPLPEFYKDTKVVEMAKKYQKTPAQVVLRYLIDLGTVPIPKAAQKGHLKENLDVFDFKLTTEELLHFESFNRGQRIWKFEKAKHHQYYPY</sequence>
<feature type="domain" description="NADP-dependent oxidoreductase" evidence="4">
    <location>
        <begin position="18"/>
        <end position="291"/>
    </location>
</feature>
<evidence type="ECO:0000256" key="3">
    <source>
        <dbReference type="PIRSR" id="PIRSR000097-3"/>
    </source>
</evidence>
<evidence type="ECO:0000256" key="2">
    <source>
        <dbReference type="PIRSR" id="PIRSR000097-2"/>
    </source>
</evidence>
<protein>
    <submittedName>
        <fullName evidence="6">Aldo-keto reductase family 1 member B1 isoform X3</fullName>
    </submittedName>
</protein>
<feature type="binding site" evidence="2">
    <location>
        <position position="113"/>
    </location>
    <ligand>
        <name>substrate</name>
    </ligand>
</feature>
<dbReference type="SUPFAM" id="SSF51430">
    <property type="entry name" value="NAD(P)-linked oxidoreductase"/>
    <property type="match status" value="1"/>
</dbReference>
<evidence type="ECO:0000313" key="6">
    <source>
        <dbReference type="RefSeq" id="XP_017016426.1"/>
    </source>
</evidence>
<dbReference type="PROSITE" id="PS00798">
    <property type="entry name" value="ALDOKETO_REDUCTASE_1"/>
    <property type="match status" value="1"/>
</dbReference>
<dbReference type="CDD" id="cd19116">
    <property type="entry name" value="AKR_AKR2E1-5"/>
    <property type="match status" value="1"/>
</dbReference>
<dbReference type="Gene3D" id="3.20.20.100">
    <property type="entry name" value="NADP-dependent oxidoreductase domain"/>
    <property type="match status" value="1"/>
</dbReference>
<evidence type="ECO:0000256" key="1">
    <source>
        <dbReference type="PIRSR" id="PIRSR000097-1"/>
    </source>
</evidence>
<reference evidence="6" key="1">
    <citation type="submission" date="2025-08" db="UniProtKB">
        <authorList>
            <consortium name="RefSeq"/>
        </authorList>
    </citation>
    <scope>IDENTIFICATION</scope>
    <source>
        <strain evidence="6">14028-0561.14</strain>
        <tissue evidence="6">Whole fly</tissue>
    </source>
</reference>
<feature type="site" description="Lowers pKa of active site Tyr" evidence="3">
    <location>
        <position position="80"/>
    </location>
</feature>
<dbReference type="PANTHER" id="PTHR11732">
    <property type="entry name" value="ALDO/KETO REDUCTASE"/>
    <property type="match status" value="1"/>
</dbReference>
<dbReference type="PROSITE" id="PS00062">
    <property type="entry name" value="ALDOKETO_REDUCTASE_2"/>
    <property type="match status" value="1"/>
</dbReference>
<name>A0A6P4I1F2_DROKI</name>
<keyword evidence="5" id="KW-1185">Reference proteome</keyword>
<dbReference type="PIRSF" id="PIRSF000097">
    <property type="entry name" value="AKR"/>
    <property type="match status" value="1"/>
</dbReference>
<dbReference type="InterPro" id="IPR044488">
    <property type="entry name" value="AKR2E"/>
</dbReference>
<organism evidence="5 6">
    <name type="scientific">Drosophila kikkawai</name>
    <name type="common">Fruit fly</name>
    <dbReference type="NCBI Taxonomy" id="30033"/>
    <lineage>
        <taxon>Eukaryota</taxon>
        <taxon>Metazoa</taxon>
        <taxon>Ecdysozoa</taxon>
        <taxon>Arthropoda</taxon>
        <taxon>Hexapoda</taxon>
        <taxon>Insecta</taxon>
        <taxon>Pterygota</taxon>
        <taxon>Neoptera</taxon>
        <taxon>Endopterygota</taxon>
        <taxon>Diptera</taxon>
        <taxon>Brachycera</taxon>
        <taxon>Muscomorpha</taxon>
        <taxon>Ephydroidea</taxon>
        <taxon>Drosophilidae</taxon>
        <taxon>Drosophila</taxon>
        <taxon>Sophophora</taxon>
    </lineage>
</organism>
<dbReference type="InterPro" id="IPR036812">
    <property type="entry name" value="NAD(P)_OxRdtase_dom_sf"/>
</dbReference>
<evidence type="ECO:0000259" key="4">
    <source>
        <dbReference type="Pfam" id="PF00248"/>
    </source>
</evidence>
<feature type="active site" description="Proton donor" evidence="1">
    <location>
        <position position="51"/>
    </location>
</feature>
<dbReference type="PRINTS" id="PR00069">
    <property type="entry name" value="ALDKETRDTASE"/>
</dbReference>
<dbReference type="InterPro" id="IPR020471">
    <property type="entry name" value="AKR"/>
</dbReference>
<dbReference type="Pfam" id="PF00248">
    <property type="entry name" value="Aldo_ket_red"/>
    <property type="match status" value="1"/>
</dbReference>
<dbReference type="OrthoDB" id="416253at2759"/>
<evidence type="ECO:0000313" key="5">
    <source>
        <dbReference type="Proteomes" id="UP001652661"/>
    </source>
</evidence>
<dbReference type="FunFam" id="3.20.20.100:FF:000023">
    <property type="entry name" value="aldose reductase"/>
    <property type="match status" value="1"/>
</dbReference>
<dbReference type="GO" id="GO:0016491">
    <property type="term" value="F:oxidoreductase activity"/>
    <property type="evidence" value="ECO:0007669"/>
    <property type="project" value="InterPro"/>
</dbReference>
<dbReference type="InterPro" id="IPR023210">
    <property type="entry name" value="NADP_OxRdtase_dom"/>
</dbReference>
<proteinExistence type="predicted"/>
<accession>A0A6P4I1F2</accession>
<dbReference type="RefSeq" id="XP_017016426.1">
    <property type="nucleotide sequence ID" value="XM_017160937.3"/>
</dbReference>
<dbReference type="Proteomes" id="UP001652661">
    <property type="component" value="Chromosome 3L"/>
</dbReference>